<dbReference type="SUPFAM" id="SSF55797">
    <property type="entry name" value="PR-1-like"/>
    <property type="match status" value="1"/>
</dbReference>
<evidence type="ECO:0000313" key="2">
    <source>
        <dbReference type="EMBL" id="KAA1171913.1"/>
    </source>
</evidence>
<dbReference type="AlphaFoldDB" id="A0A5B0VCH7"/>
<dbReference type="CDD" id="cd05379">
    <property type="entry name" value="CAP_bacterial"/>
    <property type="match status" value="1"/>
</dbReference>
<dbReference type="PANTHER" id="PTHR31157">
    <property type="entry name" value="SCP DOMAIN-CONTAINING PROTEIN"/>
    <property type="match status" value="1"/>
</dbReference>
<sequence length="202" mass="21853">MQLLSKSLFYVVFSLFLTGCGGGGSSAPTSSSAGSALADSSEANSDAAEGPVTIVVDGCEVEEYQAAMLEYVNAARSKARYCGSEYFEATVQVEYNCPINGAAEKHSRDMASNNFFSHYGSDGLRVGDRITETGYQWSVAGENIAAGYDDVASVMKGWLNSPGHCENIMDPRFTEFAVERVDADESVADYRNYWTQVYATPR</sequence>
<dbReference type="PANTHER" id="PTHR31157:SF1">
    <property type="entry name" value="SCP DOMAIN-CONTAINING PROTEIN"/>
    <property type="match status" value="1"/>
</dbReference>
<evidence type="ECO:0000313" key="3">
    <source>
        <dbReference type="Proteomes" id="UP000323161"/>
    </source>
</evidence>
<proteinExistence type="predicted"/>
<comment type="caution">
    <text evidence="2">The sequence shown here is derived from an EMBL/GenBank/DDBJ whole genome shotgun (WGS) entry which is preliminary data.</text>
</comment>
<dbReference type="InterPro" id="IPR035940">
    <property type="entry name" value="CAP_sf"/>
</dbReference>
<reference evidence="2 3" key="1">
    <citation type="submission" date="2019-08" db="EMBL/GenBank/DDBJ databases">
        <title>Marinobacter ZYF650 sp. nov., a marine bacterium isolated from seawater of the Mariana trench.</title>
        <authorList>
            <person name="Ahmad W."/>
        </authorList>
    </citation>
    <scope>NUCLEOTIDE SEQUENCE [LARGE SCALE GENOMIC DNA]</scope>
    <source>
        <strain evidence="2 3">ZYF650</strain>
    </source>
</reference>
<gene>
    <name evidence="2" type="ORF">FWJ25_14860</name>
</gene>
<dbReference type="InterPro" id="IPR014044">
    <property type="entry name" value="CAP_dom"/>
</dbReference>
<dbReference type="Gene3D" id="3.40.33.10">
    <property type="entry name" value="CAP"/>
    <property type="match status" value="1"/>
</dbReference>
<organism evidence="2 3">
    <name type="scientific">Marinobacter salinexigens</name>
    <dbReference type="NCBI Taxonomy" id="2919747"/>
    <lineage>
        <taxon>Bacteria</taxon>
        <taxon>Pseudomonadati</taxon>
        <taxon>Pseudomonadota</taxon>
        <taxon>Gammaproteobacteria</taxon>
        <taxon>Pseudomonadales</taxon>
        <taxon>Marinobacteraceae</taxon>
        <taxon>Marinobacter</taxon>
    </lineage>
</organism>
<keyword evidence="3" id="KW-1185">Reference proteome</keyword>
<dbReference type="Pfam" id="PF00188">
    <property type="entry name" value="CAP"/>
    <property type="match status" value="1"/>
</dbReference>
<dbReference type="RefSeq" id="WP_149601052.1">
    <property type="nucleotide sequence ID" value="NZ_VTUU01000008.1"/>
</dbReference>
<dbReference type="Proteomes" id="UP000323161">
    <property type="component" value="Unassembled WGS sequence"/>
</dbReference>
<protein>
    <submittedName>
        <fullName evidence="2">CAP domain-containing protein</fullName>
    </submittedName>
</protein>
<accession>A0A5B0VCH7</accession>
<dbReference type="PROSITE" id="PS51257">
    <property type="entry name" value="PROKAR_LIPOPROTEIN"/>
    <property type="match status" value="1"/>
</dbReference>
<name>A0A5B0VCH7_9GAMM</name>
<dbReference type="EMBL" id="VTUU01000008">
    <property type="protein sequence ID" value="KAA1171913.1"/>
    <property type="molecule type" value="Genomic_DNA"/>
</dbReference>
<evidence type="ECO:0000259" key="1">
    <source>
        <dbReference type="Pfam" id="PF00188"/>
    </source>
</evidence>
<feature type="domain" description="SCP" evidence="1">
    <location>
        <begin position="92"/>
        <end position="198"/>
    </location>
</feature>